<evidence type="ECO:0000313" key="14">
    <source>
        <dbReference type="EMBL" id="VFT77284.1"/>
    </source>
</evidence>
<feature type="transmembrane region" description="Helical" evidence="11">
    <location>
        <begin position="268"/>
        <end position="287"/>
    </location>
</feature>
<dbReference type="PANTHER" id="PTHR13046:SF0">
    <property type="entry name" value="CAAX PRENYL PROTEASE 2"/>
    <property type="match status" value="1"/>
</dbReference>
<keyword evidence="6" id="KW-0256">Endoplasmic reticulum</keyword>
<gene>
    <name evidence="14" type="primary">Aste57867_58</name>
    <name evidence="13" type="ORF">As57867_000058</name>
    <name evidence="14" type="ORF">ASTE57867_58</name>
</gene>
<feature type="transmembrane region" description="Helical" evidence="11">
    <location>
        <begin position="47"/>
        <end position="65"/>
    </location>
</feature>
<proteinExistence type="inferred from homology"/>
<dbReference type="GO" id="GO:0004222">
    <property type="term" value="F:metalloendopeptidase activity"/>
    <property type="evidence" value="ECO:0007669"/>
    <property type="project" value="InterPro"/>
</dbReference>
<reference evidence="13" key="2">
    <citation type="submission" date="2019-06" db="EMBL/GenBank/DDBJ databases">
        <title>Genomics analysis of Aphanomyces spp. identifies a new class of oomycete effector associated with host adaptation.</title>
        <authorList>
            <person name="Gaulin E."/>
        </authorList>
    </citation>
    <scope>NUCLEOTIDE SEQUENCE</scope>
    <source>
        <strain evidence="13">CBS 578.67</strain>
    </source>
</reference>
<keyword evidence="8 11" id="KW-0472">Membrane</keyword>
<evidence type="ECO:0000259" key="12">
    <source>
        <dbReference type="Pfam" id="PF02517"/>
    </source>
</evidence>
<name>A0A485K5S6_9STRA</name>
<reference evidence="14 15" key="1">
    <citation type="submission" date="2019-03" db="EMBL/GenBank/DDBJ databases">
        <authorList>
            <person name="Gaulin E."/>
            <person name="Dumas B."/>
        </authorList>
    </citation>
    <scope>NUCLEOTIDE SEQUENCE [LARGE SCALE GENOMIC DNA]</scope>
    <source>
        <strain evidence="14">CBS 568.67</strain>
    </source>
</reference>
<comment type="similarity">
    <text evidence="2">Belongs to the peptidase U48 family.</text>
</comment>
<keyword evidence="15" id="KW-1185">Reference proteome</keyword>
<keyword evidence="5" id="KW-0378">Hydrolase</keyword>
<dbReference type="GO" id="GO:0005789">
    <property type="term" value="C:endoplasmic reticulum membrane"/>
    <property type="evidence" value="ECO:0007669"/>
    <property type="project" value="UniProtKB-SubCell"/>
</dbReference>
<sequence>MRYAVSSVEAVSSCLGMAAMYVGVLYCCPREIRVLPRDHPRHILARFFLISIACALFPVYLSYFSDERADKDITFALKLGFHWKVEETTVATLLAVALTMLLFAGSLFSNTLEVYFIKDAEKTTWGGAFKQTQLYRMVVHQPMSALRTIVFGPLTEEFAFRSCMLPLLLDSGWSINGTVFASPLAFGVAHAHHFVDHIRSGKPILTALAIVLFQFLYTTVFGIYASFLFLRTGHFFVAFAVHAYCNIMGFPDLSFLSTDHPLQPFRTAILIVYVGGIVAFSSLLFPLSGMYTSMFWT</sequence>
<evidence type="ECO:0000256" key="8">
    <source>
        <dbReference type="ARBA" id="ARBA00023136"/>
    </source>
</evidence>
<evidence type="ECO:0000313" key="13">
    <source>
        <dbReference type="EMBL" id="KAF0720779.1"/>
    </source>
</evidence>
<protein>
    <recommendedName>
        <fullName evidence="10">intramembrane prenyl-peptidase Rce1</fullName>
        <ecNumber evidence="10">3.4.26.1</ecNumber>
    </recommendedName>
</protein>
<evidence type="ECO:0000256" key="4">
    <source>
        <dbReference type="ARBA" id="ARBA00022692"/>
    </source>
</evidence>
<organism evidence="14 15">
    <name type="scientific">Aphanomyces stellatus</name>
    <dbReference type="NCBI Taxonomy" id="120398"/>
    <lineage>
        <taxon>Eukaryota</taxon>
        <taxon>Sar</taxon>
        <taxon>Stramenopiles</taxon>
        <taxon>Oomycota</taxon>
        <taxon>Saprolegniomycetes</taxon>
        <taxon>Saprolegniales</taxon>
        <taxon>Verrucalvaceae</taxon>
        <taxon>Aphanomyces</taxon>
    </lineage>
</organism>
<evidence type="ECO:0000256" key="10">
    <source>
        <dbReference type="ARBA" id="ARBA00049729"/>
    </source>
</evidence>
<comment type="catalytic activity">
    <reaction evidence="9">
        <text>Hydrolyzes the peptide bond -P2-(S-farnesyl or geranylgeranyl)C-P1'-P2'-P3'-COOH where P1' and P2' are amino acids with aliphatic sidechains and P3' is any C-terminal residue.</text>
        <dbReference type="EC" id="3.4.26.1"/>
    </reaction>
</comment>
<evidence type="ECO:0000256" key="11">
    <source>
        <dbReference type="SAM" id="Phobius"/>
    </source>
</evidence>
<evidence type="ECO:0000256" key="2">
    <source>
        <dbReference type="ARBA" id="ARBA00006897"/>
    </source>
</evidence>
<evidence type="ECO:0000256" key="1">
    <source>
        <dbReference type="ARBA" id="ARBA00004477"/>
    </source>
</evidence>
<feature type="domain" description="CAAX prenyl protease 2/Lysostaphin resistance protein A-like" evidence="12">
    <location>
        <begin position="143"/>
        <end position="248"/>
    </location>
</feature>
<evidence type="ECO:0000256" key="9">
    <source>
        <dbReference type="ARBA" id="ARBA00047280"/>
    </source>
</evidence>
<dbReference type="Pfam" id="PF02517">
    <property type="entry name" value="Rce1-like"/>
    <property type="match status" value="1"/>
</dbReference>
<feature type="transmembrane region" description="Helical" evidence="11">
    <location>
        <begin position="6"/>
        <end position="26"/>
    </location>
</feature>
<evidence type="ECO:0000313" key="15">
    <source>
        <dbReference type="Proteomes" id="UP000332933"/>
    </source>
</evidence>
<dbReference type="EMBL" id="CAADRA010000002">
    <property type="protein sequence ID" value="VFT77284.1"/>
    <property type="molecule type" value="Genomic_DNA"/>
</dbReference>
<dbReference type="AlphaFoldDB" id="A0A485K5S6"/>
<evidence type="ECO:0000256" key="7">
    <source>
        <dbReference type="ARBA" id="ARBA00022989"/>
    </source>
</evidence>
<comment type="subcellular location">
    <subcellularLocation>
        <location evidence="1">Endoplasmic reticulum membrane</location>
        <topology evidence="1">Multi-pass membrane protein</topology>
    </subcellularLocation>
</comment>
<accession>A0A485K5S6</accession>
<evidence type="ECO:0000256" key="6">
    <source>
        <dbReference type="ARBA" id="ARBA00022824"/>
    </source>
</evidence>
<dbReference type="InterPro" id="IPR003675">
    <property type="entry name" value="Rce1/LyrA-like_dom"/>
</dbReference>
<dbReference type="GO" id="GO:0071586">
    <property type="term" value="P:CAAX-box protein processing"/>
    <property type="evidence" value="ECO:0007669"/>
    <property type="project" value="InterPro"/>
</dbReference>
<keyword evidence="7 11" id="KW-1133">Transmembrane helix</keyword>
<dbReference type="Proteomes" id="UP000332933">
    <property type="component" value="Unassembled WGS sequence"/>
</dbReference>
<dbReference type="EMBL" id="VJMH01000002">
    <property type="protein sequence ID" value="KAF0720779.1"/>
    <property type="molecule type" value="Genomic_DNA"/>
</dbReference>
<keyword evidence="4 11" id="KW-0812">Transmembrane</keyword>
<dbReference type="OrthoDB" id="271604at2759"/>
<evidence type="ECO:0000256" key="3">
    <source>
        <dbReference type="ARBA" id="ARBA00022670"/>
    </source>
</evidence>
<dbReference type="EC" id="3.4.26.1" evidence="10"/>
<evidence type="ECO:0000256" key="5">
    <source>
        <dbReference type="ARBA" id="ARBA00022801"/>
    </source>
</evidence>
<feature type="transmembrane region" description="Helical" evidence="11">
    <location>
        <begin position="204"/>
        <end position="229"/>
    </location>
</feature>
<dbReference type="InterPro" id="IPR039731">
    <property type="entry name" value="Rce1"/>
</dbReference>
<feature type="transmembrane region" description="Helical" evidence="11">
    <location>
        <begin position="235"/>
        <end position="256"/>
    </location>
</feature>
<keyword evidence="3" id="KW-0645">Protease</keyword>
<dbReference type="PANTHER" id="PTHR13046">
    <property type="entry name" value="PROTEASE U48 CAAX PRENYL PROTEASE RCE1"/>
    <property type="match status" value="1"/>
</dbReference>
<feature type="transmembrane region" description="Helical" evidence="11">
    <location>
        <begin position="89"/>
        <end position="108"/>
    </location>
</feature>